<sequence length="268" mass="27989">MRSAVEIAPAGSRPAIRLRPVPRYDPPFDDELAPQAWPSAQQLALEWPRPASTGRPRRAGTGPAGATGTGGTARGVEARGVEARGVEARAPGHEATGVPGPGGTGPVGYAGSRTRPAGHDAHGRWSAGPGPGRGQLAVPAAAPVVAGASGDAKLAVKRFVHMCVEVLNGHRPAAHLRRVSLPAEAAEVVAQGLAGARRVAEMRRPRRPGDGRPHRPSPVAVLRVNLCEPRRGAVEVAVALVTGERTWAMAFRLEFHHDAWCATTLRLI</sequence>
<feature type="region of interest" description="Disordered" evidence="1">
    <location>
        <begin position="48"/>
        <end position="73"/>
    </location>
</feature>
<dbReference type="EMBL" id="VIWY01000007">
    <property type="protein sequence ID" value="TWG10833.1"/>
    <property type="molecule type" value="Genomic_DNA"/>
</dbReference>
<evidence type="ECO:0000313" key="2">
    <source>
        <dbReference type="EMBL" id="TWG10833.1"/>
    </source>
</evidence>
<gene>
    <name evidence="2" type="ORF">FHX34_107331</name>
</gene>
<dbReference type="InterPro" id="IPR045596">
    <property type="entry name" value="DUF6459"/>
</dbReference>
<dbReference type="Pfam" id="PF20060">
    <property type="entry name" value="DUF6459"/>
    <property type="match status" value="1"/>
</dbReference>
<protein>
    <submittedName>
        <fullName evidence="2">Uncharacterized protein</fullName>
    </submittedName>
</protein>
<dbReference type="Proteomes" id="UP000320239">
    <property type="component" value="Unassembled WGS sequence"/>
</dbReference>
<feature type="compositionally biased region" description="Gly residues" evidence="1">
    <location>
        <begin position="62"/>
        <end position="73"/>
    </location>
</feature>
<reference evidence="2 3" key="1">
    <citation type="submission" date="2019-06" db="EMBL/GenBank/DDBJ databases">
        <title>Sequencing the genomes of 1000 actinobacteria strains.</title>
        <authorList>
            <person name="Klenk H.-P."/>
        </authorList>
    </citation>
    <scope>NUCLEOTIDE SEQUENCE [LARGE SCALE GENOMIC DNA]</scope>
    <source>
        <strain evidence="2 3">DSM 43866</strain>
    </source>
</reference>
<comment type="caution">
    <text evidence="2">The sequence shown here is derived from an EMBL/GenBank/DDBJ whole genome shotgun (WGS) entry which is preliminary data.</text>
</comment>
<evidence type="ECO:0000313" key="3">
    <source>
        <dbReference type="Proteomes" id="UP000320239"/>
    </source>
</evidence>
<name>A0A561VGU4_ACTTI</name>
<evidence type="ECO:0000256" key="1">
    <source>
        <dbReference type="SAM" id="MobiDB-lite"/>
    </source>
</evidence>
<organism evidence="2 3">
    <name type="scientific">Actinoplanes teichomyceticus</name>
    <dbReference type="NCBI Taxonomy" id="1867"/>
    <lineage>
        <taxon>Bacteria</taxon>
        <taxon>Bacillati</taxon>
        <taxon>Actinomycetota</taxon>
        <taxon>Actinomycetes</taxon>
        <taxon>Micromonosporales</taxon>
        <taxon>Micromonosporaceae</taxon>
        <taxon>Actinoplanes</taxon>
    </lineage>
</organism>
<accession>A0A561VGU4</accession>
<proteinExistence type="predicted"/>
<keyword evidence="3" id="KW-1185">Reference proteome</keyword>
<dbReference type="AlphaFoldDB" id="A0A561VGU4"/>